<proteinExistence type="predicted"/>
<evidence type="ECO:0000313" key="5">
    <source>
        <dbReference type="Proteomes" id="UP000434412"/>
    </source>
</evidence>
<dbReference type="Pfam" id="PF17956">
    <property type="entry name" value="NAPRTase_C"/>
    <property type="match status" value="1"/>
</dbReference>
<dbReference type="Gene3D" id="3.20.140.10">
    <property type="entry name" value="nicotinate phosphoribosyltransferase"/>
    <property type="match status" value="1"/>
</dbReference>
<feature type="non-terminal residue" evidence="2">
    <location>
        <position position="1"/>
    </location>
</feature>
<dbReference type="InterPro" id="IPR036068">
    <property type="entry name" value="Nicotinate_pribotase-like_C"/>
</dbReference>
<dbReference type="GO" id="GO:0009435">
    <property type="term" value="P:NAD+ biosynthetic process"/>
    <property type="evidence" value="ECO:0007669"/>
    <property type="project" value="InterPro"/>
</dbReference>
<evidence type="ECO:0000313" key="2">
    <source>
        <dbReference type="EMBL" id="MVI54522.1"/>
    </source>
</evidence>
<protein>
    <submittedName>
        <fullName evidence="2">Nicotinate phosphoribosyltransferase</fullName>
    </submittedName>
</protein>
<organism evidence="2 4">
    <name type="scientific">Staphylococcus aureus</name>
    <dbReference type="NCBI Taxonomy" id="1280"/>
    <lineage>
        <taxon>Bacteria</taxon>
        <taxon>Bacillati</taxon>
        <taxon>Bacillota</taxon>
        <taxon>Bacilli</taxon>
        <taxon>Bacillales</taxon>
        <taxon>Staphylococcaceae</taxon>
        <taxon>Staphylococcus</taxon>
    </lineage>
</organism>
<comment type="caution">
    <text evidence="2">The sequence shown here is derived from an EMBL/GenBank/DDBJ whole genome shotgun (WGS) entry which is preliminary data.</text>
</comment>
<dbReference type="InterPro" id="IPR041619">
    <property type="entry name" value="NAPRTase_C"/>
</dbReference>
<evidence type="ECO:0000313" key="4">
    <source>
        <dbReference type="Proteomes" id="UP000433366"/>
    </source>
</evidence>
<evidence type="ECO:0000259" key="1">
    <source>
        <dbReference type="Pfam" id="PF17956"/>
    </source>
</evidence>
<sequence>TYKMKFIKSFEAIDLHHNIYENGKLVYQIPTEDESRDYLAQGLQSIWDENKRFLNPQEYPVDLSKACWDNKHKRIFEVAEHVKEMEEDND</sequence>
<dbReference type="Proteomes" id="UP000434412">
    <property type="component" value="Unassembled WGS sequence"/>
</dbReference>
<keyword evidence="2" id="KW-0328">Glycosyltransferase</keyword>
<evidence type="ECO:0000313" key="3">
    <source>
        <dbReference type="EMBL" id="MVL44271.1"/>
    </source>
</evidence>
<reference evidence="4 5" key="1">
    <citation type="submission" date="2019-11" db="EMBL/GenBank/DDBJ databases">
        <title>Implementation of targeted gown and glove precautions to prevent Staphylococcus aureus acquisition in community-based nursing homes.</title>
        <authorList>
            <person name="Stine O.C."/>
        </authorList>
    </citation>
    <scope>NUCLEOTIDE SEQUENCE [LARGE SCALE GENOMIC DNA]</scope>
    <source>
        <strain evidence="3 5">S_2023.LVRQ.AN</strain>
        <strain evidence="2 4">S_4031.LGMP.AI</strain>
    </source>
</reference>
<dbReference type="Proteomes" id="UP000433366">
    <property type="component" value="Unassembled WGS sequence"/>
</dbReference>
<dbReference type="SUPFAM" id="SSF51690">
    <property type="entry name" value="Nicotinate/Quinolinate PRTase C-terminal domain-like"/>
    <property type="match status" value="1"/>
</dbReference>
<accession>A0A6B0B8U8</accession>
<name>A0A6B0B8U8_STAAU</name>
<feature type="domain" description="Nicotinate phosphoribosyltransferase C-terminal" evidence="1">
    <location>
        <begin position="2"/>
        <end position="70"/>
    </location>
</feature>
<dbReference type="GO" id="GO:0016757">
    <property type="term" value="F:glycosyltransferase activity"/>
    <property type="evidence" value="ECO:0007669"/>
    <property type="project" value="UniProtKB-KW"/>
</dbReference>
<keyword evidence="2" id="KW-0808">Transferase</keyword>
<gene>
    <name evidence="2" type="ORF">GO793_01435</name>
    <name evidence="3" type="ORF">GO941_02010</name>
</gene>
<dbReference type="EMBL" id="WPRH01000109">
    <property type="protein sequence ID" value="MVI54522.1"/>
    <property type="molecule type" value="Genomic_DNA"/>
</dbReference>
<dbReference type="AlphaFoldDB" id="A0A6B0B8U8"/>
<dbReference type="EMBL" id="WPVZ01000137">
    <property type="protein sequence ID" value="MVL44271.1"/>
    <property type="molecule type" value="Genomic_DNA"/>
</dbReference>